<dbReference type="Pfam" id="PF14690">
    <property type="entry name" value="Zn_ribbon_ISL3"/>
    <property type="match status" value="1"/>
</dbReference>
<dbReference type="Proteomes" id="UP000554965">
    <property type="component" value="Unassembled WGS sequence"/>
</dbReference>
<proteinExistence type="predicted"/>
<sequence length="107" mass="11846">MGLSLKLEALGLLKPEGCEAFRRTKGTKGRVRRYDIIVVGLPDLRVEYIDRLPDGTRNVHEVTAEPTAAACPSCGVSSKSAKGRVTTSPHDIPYGEKRIILRWNKTR</sequence>
<name>A0A7Z7ILA3_9MYCO</name>
<comment type="caution">
    <text evidence="2">The sequence shown here is derived from an EMBL/GenBank/DDBJ whole genome shotgun (WGS) entry which is preliminary data.</text>
</comment>
<accession>A0A7Z7ILA3</accession>
<dbReference type="AlphaFoldDB" id="A0A7Z7ILA3"/>
<dbReference type="EMBL" id="OCTY01000002">
    <property type="protein sequence ID" value="SOJ54265.1"/>
    <property type="molecule type" value="Genomic_DNA"/>
</dbReference>
<gene>
    <name evidence="2" type="ORF">MSIMFB_01764</name>
</gene>
<keyword evidence="3" id="KW-1185">Reference proteome</keyword>
<evidence type="ECO:0000313" key="2">
    <source>
        <dbReference type="EMBL" id="SOJ54265.1"/>
    </source>
</evidence>
<feature type="domain" description="Transposase IS204/IS1001/IS1096/IS1165 zinc-finger" evidence="1">
    <location>
        <begin position="69"/>
        <end position="107"/>
    </location>
</feature>
<evidence type="ECO:0000259" key="1">
    <source>
        <dbReference type="Pfam" id="PF14690"/>
    </source>
</evidence>
<reference evidence="2 3" key="1">
    <citation type="submission" date="2017-10" db="EMBL/GenBank/DDBJ databases">
        <authorList>
            <consortium name="Urmite Genomes"/>
        </authorList>
    </citation>
    <scope>NUCLEOTIDE SEQUENCE [LARGE SCALE GENOMIC DNA]</scope>
    <source>
        <strain evidence="2 3">FB-527</strain>
    </source>
</reference>
<protein>
    <recommendedName>
        <fullName evidence="1">Transposase IS204/IS1001/IS1096/IS1165 zinc-finger domain-containing protein</fullName>
    </recommendedName>
</protein>
<dbReference type="InterPro" id="IPR029261">
    <property type="entry name" value="Transposase_Znf"/>
</dbReference>
<evidence type="ECO:0000313" key="3">
    <source>
        <dbReference type="Proteomes" id="UP000554965"/>
    </source>
</evidence>
<organism evidence="2 3">
    <name type="scientific">Mycobacterium simulans</name>
    <dbReference type="NCBI Taxonomy" id="627089"/>
    <lineage>
        <taxon>Bacteria</taxon>
        <taxon>Bacillati</taxon>
        <taxon>Actinomycetota</taxon>
        <taxon>Actinomycetes</taxon>
        <taxon>Mycobacteriales</taxon>
        <taxon>Mycobacteriaceae</taxon>
        <taxon>Mycobacterium</taxon>
    </lineage>
</organism>